<reference evidence="6 7" key="1">
    <citation type="journal article" date="2013" name="Nature">
        <title>Insights into bilaterian evolution from three spiralian genomes.</title>
        <authorList>
            <person name="Simakov O."/>
            <person name="Marletaz F."/>
            <person name="Cho S.J."/>
            <person name="Edsinger-Gonzales E."/>
            <person name="Havlak P."/>
            <person name="Hellsten U."/>
            <person name="Kuo D.H."/>
            <person name="Larsson T."/>
            <person name="Lv J."/>
            <person name="Arendt D."/>
            <person name="Savage R."/>
            <person name="Osoegawa K."/>
            <person name="de Jong P."/>
            <person name="Grimwood J."/>
            <person name="Chapman J.A."/>
            <person name="Shapiro H."/>
            <person name="Aerts A."/>
            <person name="Otillar R.P."/>
            <person name="Terry A.Y."/>
            <person name="Boore J.L."/>
            <person name="Grigoriev I.V."/>
            <person name="Lindberg D.R."/>
            <person name="Seaver E.C."/>
            <person name="Weisblat D.A."/>
            <person name="Putnam N.H."/>
            <person name="Rokhsar D.S."/>
        </authorList>
    </citation>
    <scope>NUCLEOTIDE SEQUENCE [LARGE SCALE GENOMIC DNA]</scope>
</reference>
<dbReference type="KEGG" id="lgi:LOTGIDRAFT_115026"/>
<dbReference type="OrthoDB" id="194386at2759"/>
<organism evidence="6 7">
    <name type="scientific">Lottia gigantea</name>
    <name type="common">Giant owl limpet</name>
    <dbReference type="NCBI Taxonomy" id="225164"/>
    <lineage>
        <taxon>Eukaryota</taxon>
        <taxon>Metazoa</taxon>
        <taxon>Spiralia</taxon>
        <taxon>Lophotrochozoa</taxon>
        <taxon>Mollusca</taxon>
        <taxon>Gastropoda</taxon>
        <taxon>Patellogastropoda</taxon>
        <taxon>Lottioidea</taxon>
        <taxon>Lottiidae</taxon>
        <taxon>Lottia</taxon>
    </lineage>
</organism>
<keyword evidence="2" id="KW-0808">Transferase</keyword>
<dbReference type="Gene3D" id="3.40.50.150">
    <property type="entry name" value="Vaccinia Virus protein VP39"/>
    <property type="match status" value="1"/>
</dbReference>
<proteinExistence type="inferred from homology"/>
<evidence type="ECO:0000313" key="6">
    <source>
        <dbReference type="EMBL" id="ESO97448.1"/>
    </source>
</evidence>
<name>V4A0W6_LOTGI</name>
<evidence type="ECO:0000256" key="3">
    <source>
        <dbReference type="ARBA" id="ARBA00037932"/>
    </source>
</evidence>
<dbReference type="GeneID" id="20231168"/>
<dbReference type="STRING" id="225164.V4A0W6"/>
<evidence type="ECO:0000256" key="4">
    <source>
        <dbReference type="ARBA" id="ARBA00041867"/>
    </source>
</evidence>
<dbReference type="PANTHER" id="PTHR43648">
    <property type="entry name" value="ELECTRON TRANSFER FLAVOPROTEIN BETA SUBUNIT LYSINE METHYLTRANSFERASE"/>
    <property type="match status" value="1"/>
</dbReference>
<dbReference type="Proteomes" id="UP000030746">
    <property type="component" value="Unassembled WGS sequence"/>
</dbReference>
<dbReference type="InterPro" id="IPR029063">
    <property type="entry name" value="SAM-dependent_MTases_sf"/>
</dbReference>
<evidence type="ECO:0000313" key="7">
    <source>
        <dbReference type="Proteomes" id="UP000030746"/>
    </source>
</evidence>
<dbReference type="CTD" id="20231168"/>
<dbReference type="HOGENOM" id="CLU_074455_2_0_1"/>
<evidence type="ECO:0000256" key="1">
    <source>
        <dbReference type="ARBA" id="ARBA00022603"/>
    </source>
</evidence>
<dbReference type="EMBL" id="KB201305">
    <property type="protein sequence ID" value="ESO97448.1"/>
    <property type="molecule type" value="Genomic_DNA"/>
</dbReference>
<dbReference type="PANTHER" id="PTHR43648:SF1">
    <property type="entry name" value="ELECTRON TRANSFER FLAVOPROTEIN BETA SUBUNIT LYSINE METHYLTRANSFERASE"/>
    <property type="match status" value="1"/>
</dbReference>
<comment type="similarity">
    <text evidence="3">Belongs to the methyltransferase superfamily. ETFBKMT family.</text>
</comment>
<evidence type="ECO:0000256" key="5">
    <source>
        <dbReference type="ARBA" id="ARBA00042266"/>
    </source>
</evidence>
<dbReference type="Pfam" id="PF06325">
    <property type="entry name" value="PrmA"/>
    <property type="match status" value="1"/>
</dbReference>
<dbReference type="GO" id="GO:0032259">
    <property type="term" value="P:methylation"/>
    <property type="evidence" value="ECO:0007669"/>
    <property type="project" value="UniProtKB-KW"/>
</dbReference>
<accession>V4A0W6</accession>
<dbReference type="GO" id="GO:0005759">
    <property type="term" value="C:mitochondrial matrix"/>
    <property type="evidence" value="ECO:0007669"/>
    <property type="project" value="TreeGrafter"/>
</dbReference>
<sequence>MKVILKCTRNSKQILKRFHSKDAKNLIKQHTEISRDHLTPEIALHLITQNCQLWHSHPDTCPFIDPFWAFYWPGGQVLSRYILDNKELFEGKTVIDIGAGCGATSIACSLVDAHHIIANDIDNVACECIELNSELNKTSVTTSAVNLLGGNDLECDILLLGDMFYDEITTNTISDWLDHIGSCPTNILIGDPGRHSFKNHPMKNKLEKVGTYDLPASCVSENNGFTYASVWQYRPS</sequence>
<dbReference type="AlphaFoldDB" id="V4A0W6"/>
<keyword evidence="1" id="KW-0489">Methyltransferase</keyword>
<dbReference type="InterPro" id="IPR050078">
    <property type="entry name" value="Ribosomal_L11_MeTrfase_PrmA"/>
</dbReference>
<evidence type="ECO:0000256" key="2">
    <source>
        <dbReference type="ARBA" id="ARBA00022679"/>
    </source>
</evidence>
<keyword evidence="7" id="KW-1185">Reference proteome</keyword>
<protein>
    <recommendedName>
        <fullName evidence="5">ETFB lysine methyltransferase</fullName>
    </recommendedName>
    <alternativeName>
        <fullName evidence="4">Protein N-lysine methyltransferase METTL20</fullName>
    </alternativeName>
</protein>
<dbReference type="RefSeq" id="XP_009052035.1">
    <property type="nucleotide sequence ID" value="XM_009053787.1"/>
</dbReference>
<dbReference type="SUPFAM" id="SSF53335">
    <property type="entry name" value="S-adenosyl-L-methionine-dependent methyltransferases"/>
    <property type="match status" value="1"/>
</dbReference>
<gene>
    <name evidence="6" type="ORF">LOTGIDRAFT_115026</name>
</gene>
<dbReference type="GO" id="GO:0016279">
    <property type="term" value="F:protein-lysine N-methyltransferase activity"/>
    <property type="evidence" value="ECO:0007669"/>
    <property type="project" value="TreeGrafter"/>
</dbReference>
<dbReference type="OMA" id="RQENYGL"/>